<evidence type="ECO:0000313" key="1">
    <source>
        <dbReference type="EMBL" id="SDO75931.1"/>
    </source>
</evidence>
<reference evidence="1 2" key="1">
    <citation type="submission" date="2016-10" db="EMBL/GenBank/DDBJ databases">
        <authorList>
            <person name="de Groot N.N."/>
        </authorList>
    </citation>
    <scope>NUCLEOTIDE SEQUENCE [LARGE SCALE GENOMIC DNA]</scope>
    <source>
        <strain evidence="2">L7-484,KACC 16230,DSM 25025</strain>
    </source>
</reference>
<dbReference type="Proteomes" id="UP000198793">
    <property type="component" value="Unassembled WGS sequence"/>
</dbReference>
<organism evidence="1 2">
    <name type="scientific">Aureimonas jatrophae</name>
    <dbReference type="NCBI Taxonomy" id="1166073"/>
    <lineage>
        <taxon>Bacteria</taxon>
        <taxon>Pseudomonadati</taxon>
        <taxon>Pseudomonadota</taxon>
        <taxon>Alphaproteobacteria</taxon>
        <taxon>Hyphomicrobiales</taxon>
        <taxon>Aurantimonadaceae</taxon>
        <taxon>Aureimonas</taxon>
    </lineage>
</organism>
<gene>
    <name evidence="1" type="ORF">SAMN05192530_11287</name>
</gene>
<proteinExistence type="predicted"/>
<dbReference type="EMBL" id="FNIT01000012">
    <property type="protein sequence ID" value="SDO75931.1"/>
    <property type="molecule type" value="Genomic_DNA"/>
</dbReference>
<protein>
    <submittedName>
        <fullName evidence="1">Uncharacterized protein</fullName>
    </submittedName>
</protein>
<dbReference type="STRING" id="1166073.SAMN05192530_11287"/>
<accession>A0A1H0M6M2</accession>
<evidence type="ECO:0000313" key="2">
    <source>
        <dbReference type="Proteomes" id="UP000198793"/>
    </source>
</evidence>
<sequence length="63" mass="7328">MQFLPILNNQHGLCRFIGHDWQEITSRETSVVGPVWICDRCRLPVAKGYGVDEKPPRFERAIF</sequence>
<dbReference type="RefSeq" id="WP_090676598.1">
    <property type="nucleotide sequence ID" value="NZ_FNIT01000012.1"/>
</dbReference>
<dbReference type="AlphaFoldDB" id="A0A1H0M6M2"/>
<keyword evidence="2" id="KW-1185">Reference proteome</keyword>
<name>A0A1H0M6M2_9HYPH</name>